<gene>
    <name evidence="6" type="ORF">ACFSNC_03820</name>
</gene>
<evidence type="ECO:0000313" key="6">
    <source>
        <dbReference type="EMBL" id="MFD2139517.1"/>
    </source>
</evidence>
<dbReference type="InterPro" id="IPR051794">
    <property type="entry name" value="PG_Endopeptidase_C40"/>
</dbReference>
<dbReference type="Gene3D" id="3.90.1720.10">
    <property type="entry name" value="endopeptidase domain like (from Nostoc punctiforme)"/>
    <property type="match status" value="1"/>
</dbReference>
<dbReference type="Gene3D" id="2.30.30.40">
    <property type="entry name" value="SH3 Domains"/>
    <property type="match status" value="1"/>
</dbReference>
<evidence type="ECO:0000256" key="4">
    <source>
        <dbReference type="ARBA" id="ARBA00022807"/>
    </source>
</evidence>
<dbReference type="InterPro" id="IPR000064">
    <property type="entry name" value="NLP_P60_dom"/>
</dbReference>
<name>A0ABW4YTS9_9HYPH</name>
<sequence length="283" mass="29817">MTLLDPRLTPARPDLAAAHLRGVVEAARYVEGTPWRVVRERAGVTRTPDSTAPLTTEALFGEAVTLYEATEEGWGWVQLDADGYVGWMALEALAPPGAPATHKVAALRTPVFPGPSIKLPPTALLSFGARLAVTGLRDRFLMTADGGFVFAEHLVPLDRVEADPVAVAARFLGAAYLWGGRSSLGLDCSGLVQAALTACGIACPRDSDMQEAALGHDIGFAGDLSSLRRGDLVFWPGHVGLVEDAGTLLHATAHYMSVVREPLGPALARIAAGGTPVRSVKRL</sequence>
<keyword evidence="3" id="KW-0378">Hydrolase</keyword>
<dbReference type="SUPFAM" id="SSF82057">
    <property type="entry name" value="Prokaryotic SH3-related domain"/>
    <property type="match status" value="1"/>
</dbReference>
<comment type="caution">
    <text evidence="6">The sequence shown here is derived from an EMBL/GenBank/DDBJ whole genome shotgun (WGS) entry which is preliminary data.</text>
</comment>
<dbReference type="PANTHER" id="PTHR47359">
    <property type="entry name" value="PEPTIDOGLYCAN DL-ENDOPEPTIDASE CWLO"/>
    <property type="match status" value="1"/>
</dbReference>
<keyword evidence="4" id="KW-0788">Thiol protease</keyword>
<keyword evidence="2" id="KW-0645">Protease</keyword>
<dbReference type="Pfam" id="PF18348">
    <property type="entry name" value="SH3_16"/>
    <property type="match status" value="1"/>
</dbReference>
<protein>
    <submittedName>
        <fullName evidence="6">C40 family peptidase</fullName>
    </submittedName>
</protein>
<dbReference type="RefSeq" id="WP_213352119.1">
    <property type="nucleotide sequence ID" value="NZ_JAHBGB010000019.1"/>
</dbReference>
<dbReference type="EMBL" id="JBHUHD010000001">
    <property type="protein sequence ID" value="MFD2139517.1"/>
    <property type="molecule type" value="Genomic_DNA"/>
</dbReference>
<evidence type="ECO:0000256" key="1">
    <source>
        <dbReference type="ARBA" id="ARBA00007074"/>
    </source>
</evidence>
<evidence type="ECO:0000313" key="7">
    <source>
        <dbReference type="Proteomes" id="UP001597299"/>
    </source>
</evidence>
<comment type="similarity">
    <text evidence="1">Belongs to the peptidase C40 family.</text>
</comment>
<accession>A0ABW4YTS9</accession>
<feature type="domain" description="NlpC/P60" evidence="5">
    <location>
        <begin position="158"/>
        <end position="283"/>
    </location>
</feature>
<dbReference type="Proteomes" id="UP001597299">
    <property type="component" value="Unassembled WGS sequence"/>
</dbReference>
<keyword evidence="7" id="KW-1185">Reference proteome</keyword>
<reference evidence="7" key="1">
    <citation type="journal article" date="2019" name="Int. J. Syst. Evol. Microbiol.">
        <title>The Global Catalogue of Microorganisms (GCM) 10K type strain sequencing project: providing services to taxonomists for standard genome sequencing and annotation.</title>
        <authorList>
            <consortium name="The Broad Institute Genomics Platform"/>
            <consortium name="The Broad Institute Genome Sequencing Center for Infectious Disease"/>
            <person name="Wu L."/>
            <person name="Ma J."/>
        </authorList>
    </citation>
    <scope>NUCLEOTIDE SEQUENCE [LARGE SCALE GENOMIC DNA]</scope>
    <source>
        <strain evidence="7">CCM 7435</strain>
    </source>
</reference>
<evidence type="ECO:0000259" key="5">
    <source>
        <dbReference type="PROSITE" id="PS51935"/>
    </source>
</evidence>
<dbReference type="PANTHER" id="PTHR47359:SF3">
    <property type="entry name" value="NLP_P60 DOMAIN-CONTAINING PROTEIN-RELATED"/>
    <property type="match status" value="1"/>
</dbReference>
<organism evidence="6 7">
    <name type="scientific">Ancylobacter oerskovii</name>
    <dbReference type="NCBI Taxonomy" id="459519"/>
    <lineage>
        <taxon>Bacteria</taxon>
        <taxon>Pseudomonadati</taxon>
        <taxon>Pseudomonadota</taxon>
        <taxon>Alphaproteobacteria</taxon>
        <taxon>Hyphomicrobiales</taxon>
        <taxon>Xanthobacteraceae</taxon>
        <taxon>Ancylobacter</taxon>
    </lineage>
</organism>
<dbReference type="SUPFAM" id="SSF54001">
    <property type="entry name" value="Cysteine proteinases"/>
    <property type="match status" value="1"/>
</dbReference>
<dbReference type="InterPro" id="IPR041382">
    <property type="entry name" value="SH3_16"/>
</dbReference>
<dbReference type="Pfam" id="PF00877">
    <property type="entry name" value="NLPC_P60"/>
    <property type="match status" value="1"/>
</dbReference>
<dbReference type="PROSITE" id="PS51935">
    <property type="entry name" value="NLPC_P60"/>
    <property type="match status" value="1"/>
</dbReference>
<proteinExistence type="inferred from homology"/>
<evidence type="ECO:0000256" key="2">
    <source>
        <dbReference type="ARBA" id="ARBA00022670"/>
    </source>
</evidence>
<dbReference type="InterPro" id="IPR038765">
    <property type="entry name" value="Papain-like_cys_pep_sf"/>
</dbReference>
<evidence type="ECO:0000256" key="3">
    <source>
        <dbReference type="ARBA" id="ARBA00022801"/>
    </source>
</evidence>